<protein>
    <submittedName>
        <fullName evidence="1">Uncharacterized protein</fullName>
    </submittedName>
</protein>
<comment type="caution">
    <text evidence="1">The sequence shown here is derived from an EMBL/GenBank/DDBJ whole genome shotgun (WGS) entry which is preliminary data.</text>
</comment>
<keyword evidence="2" id="KW-1185">Reference proteome</keyword>
<dbReference type="EMBL" id="BGZK01001983">
    <property type="protein sequence ID" value="GBP89213.1"/>
    <property type="molecule type" value="Genomic_DNA"/>
</dbReference>
<gene>
    <name evidence="1" type="ORF">EVAR_40001_1</name>
</gene>
<accession>A0A4C1ZPN0</accession>
<dbReference type="Proteomes" id="UP000299102">
    <property type="component" value="Unassembled WGS sequence"/>
</dbReference>
<dbReference type="AlphaFoldDB" id="A0A4C1ZPN0"/>
<proteinExistence type="predicted"/>
<sequence>MLTDDLKKRGENGLENLKASGANQCQVGIQLAERARTAAASTSKLLPLKPSFNYYLRNLLKLISAFGTSAKTQIFAQEEETAATARGALTISGV</sequence>
<evidence type="ECO:0000313" key="2">
    <source>
        <dbReference type="Proteomes" id="UP000299102"/>
    </source>
</evidence>
<organism evidence="1 2">
    <name type="scientific">Eumeta variegata</name>
    <name type="common">Bagworm moth</name>
    <name type="synonym">Eumeta japonica</name>
    <dbReference type="NCBI Taxonomy" id="151549"/>
    <lineage>
        <taxon>Eukaryota</taxon>
        <taxon>Metazoa</taxon>
        <taxon>Ecdysozoa</taxon>
        <taxon>Arthropoda</taxon>
        <taxon>Hexapoda</taxon>
        <taxon>Insecta</taxon>
        <taxon>Pterygota</taxon>
        <taxon>Neoptera</taxon>
        <taxon>Endopterygota</taxon>
        <taxon>Lepidoptera</taxon>
        <taxon>Glossata</taxon>
        <taxon>Ditrysia</taxon>
        <taxon>Tineoidea</taxon>
        <taxon>Psychidae</taxon>
        <taxon>Oiketicinae</taxon>
        <taxon>Eumeta</taxon>
    </lineage>
</organism>
<evidence type="ECO:0000313" key="1">
    <source>
        <dbReference type="EMBL" id="GBP89213.1"/>
    </source>
</evidence>
<name>A0A4C1ZPN0_EUMVA</name>
<reference evidence="1 2" key="1">
    <citation type="journal article" date="2019" name="Commun. Biol.">
        <title>The bagworm genome reveals a unique fibroin gene that provides high tensile strength.</title>
        <authorList>
            <person name="Kono N."/>
            <person name="Nakamura H."/>
            <person name="Ohtoshi R."/>
            <person name="Tomita M."/>
            <person name="Numata K."/>
            <person name="Arakawa K."/>
        </authorList>
    </citation>
    <scope>NUCLEOTIDE SEQUENCE [LARGE SCALE GENOMIC DNA]</scope>
</reference>